<evidence type="ECO:0000256" key="4">
    <source>
        <dbReference type="SAM" id="Phobius"/>
    </source>
</evidence>
<keyword evidence="4" id="KW-1133">Transmembrane helix</keyword>
<proteinExistence type="predicted"/>
<dbReference type="PANTHER" id="PTHR43280">
    <property type="entry name" value="ARAC-FAMILY TRANSCRIPTIONAL REGULATOR"/>
    <property type="match status" value="1"/>
</dbReference>
<dbReference type="SMART" id="SM00028">
    <property type="entry name" value="TPR"/>
    <property type="match status" value="4"/>
</dbReference>
<name>I3YTD2_AEQSU</name>
<sequence length="495" mass="57263">MKSLLSTIFLLCIAFTVNSQNEKALAAFDSIYYDTAVNVSATNPTKALHTADSLYLYSDMEIQRLRSLMLIADLLEKQGKRQLSVENALKALTIAENIKDYQWQAKIYGFLSTQYRNIGFLDQGKKYLKKGIAISSKIENKQLASQFRGMTYQEMAYYAFEENKFKEAIENVQLASLSFEGVQNEQFKNFLIGNNEEMFGRSYTGLEEYEIAKEHYYKSLEYLEKSGAINTQWGAMSFQGLGNIFLKQNKLDSAKIHLQSALSIAEKTDHTALKENVYRNMASYYKERKEIDSFSFYDNKYNTILQENISRTKKSINSEFNRISNKKKATSNPNLYAILAVIVLGVLALLFYFRRKIWKLESVDTKESDEKKSTKIVLPQKTEDELLEKLNEFEASKDYLDNKISFSVLVGQLNTNAKYLSHILKTSKNRDYNTYINELRIQYIVEKLKTDSDYLNYKISYLAEESGFSSHSKFSSNFKRFVNLSPSEYIESLRD</sequence>
<evidence type="ECO:0000256" key="5">
    <source>
        <dbReference type="SAM" id="SignalP"/>
    </source>
</evidence>
<dbReference type="HOGENOM" id="CLU_030864_1_0_10"/>
<evidence type="ECO:0000313" key="7">
    <source>
        <dbReference type="EMBL" id="AFL80250.1"/>
    </source>
</evidence>
<dbReference type="PATRIC" id="fig|746697.3.peg.743"/>
<keyword evidence="1" id="KW-0805">Transcription regulation</keyword>
<keyword evidence="8" id="KW-1185">Reference proteome</keyword>
<dbReference type="InterPro" id="IPR009057">
    <property type="entry name" value="Homeodomain-like_sf"/>
</dbReference>
<dbReference type="InterPro" id="IPR011990">
    <property type="entry name" value="TPR-like_helical_dom_sf"/>
</dbReference>
<feature type="chain" id="PRO_5003683527" evidence="5">
    <location>
        <begin position="20"/>
        <end position="495"/>
    </location>
</feature>
<organism evidence="7 8">
    <name type="scientific">Aequorivita sublithincola (strain DSM 14238 / LMG 21431 / ACAM 643 / 9-3)</name>
    <dbReference type="NCBI Taxonomy" id="746697"/>
    <lineage>
        <taxon>Bacteria</taxon>
        <taxon>Pseudomonadati</taxon>
        <taxon>Bacteroidota</taxon>
        <taxon>Flavobacteriia</taxon>
        <taxon>Flavobacteriales</taxon>
        <taxon>Flavobacteriaceae</taxon>
        <taxon>Aequorivita</taxon>
    </lineage>
</organism>
<keyword evidence="3" id="KW-0804">Transcription</keyword>
<evidence type="ECO:0000313" key="8">
    <source>
        <dbReference type="Proteomes" id="UP000006049"/>
    </source>
</evidence>
<dbReference type="SMART" id="SM00342">
    <property type="entry name" value="HTH_ARAC"/>
    <property type="match status" value="1"/>
</dbReference>
<feature type="transmembrane region" description="Helical" evidence="4">
    <location>
        <begin position="335"/>
        <end position="353"/>
    </location>
</feature>
<dbReference type="GO" id="GO:0003700">
    <property type="term" value="F:DNA-binding transcription factor activity"/>
    <property type="evidence" value="ECO:0007669"/>
    <property type="project" value="InterPro"/>
</dbReference>
<dbReference type="Gene3D" id="1.10.10.60">
    <property type="entry name" value="Homeodomain-like"/>
    <property type="match status" value="1"/>
</dbReference>
<evidence type="ECO:0000259" key="6">
    <source>
        <dbReference type="PROSITE" id="PS01124"/>
    </source>
</evidence>
<feature type="signal peptide" evidence="5">
    <location>
        <begin position="1"/>
        <end position="19"/>
    </location>
</feature>
<reference evidence="7 8" key="1">
    <citation type="submission" date="2012-06" db="EMBL/GenBank/DDBJ databases">
        <title>The complete genome of Aequorivita sublithincola DSM 14238.</title>
        <authorList>
            <consortium name="US DOE Joint Genome Institute (JGI-PGF)"/>
            <person name="Lucas S."/>
            <person name="Copeland A."/>
            <person name="Lapidus A."/>
            <person name="Goodwin L."/>
            <person name="Pitluck S."/>
            <person name="Peters L."/>
            <person name="Munk A.C.C."/>
            <person name="Kyrpides N."/>
            <person name="Mavromatis K."/>
            <person name="Pagani I."/>
            <person name="Ivanova N."/>
            <person name="Ovchinnikova G."/>
            <person name="Zeytun A."/>
            <person name="Detter J.C."/>
            <person name="Han C."/>
            <person name="Land M."/>
            <person name="Hauser L."/>
            <person name="Markowitz V."/>
            <person name="Cheng J.-F."/>
            <person name="Hugenholtz P."/>
            <person name="Woyke T."/>
            <person name="Wu D."/>
            <person name="Tindall B."/>
            <person name="Faehnrich R."/>
            <person name="Brambilla E."/>
            <person name="Klenk H.-P."/>
            <person name="Eisen J.A."/>
        </authorList>
    </citation>
    <scope>NUCLEOTIDE SEQUENCE [LARGE SCALE GENOMIC DNA]</scope>
    <source>
        <strain evidence="8">DSM 14238 / LMG 21431 / ACAM 643 / 9-3</strain>
    </source>
</reference>
<keyword evidence="4" id="KW-0472">Membrane</keyword>
<gene>
    <name evidence="7" type="ordered locus">Aeqsu_0743</name>
</gene>
<dbReference type="PROSITE" id="PS01124">
    <property type="entry name" value="HTH_ARAC_FAMILY_2"/>
    <property type="match status" value="1"/>
</dbReference>
<dbReference type="GO" id="GO:0043565">
    <property type="term" value="F:sequence-specific DNA binding"/>
    <property type="evidence" value="ECO:0007669"/>
    <property type="project" value="InterPro"/>
</dbReference>
<dbReference type="eggNOG" id="COG2207">
    <property type="taxonomic scope" value="Bacteria"/>
</dbReference>
<evidence type="ECO:0000256" key="3">
    <source>
        <dbReference type="ARBA" id="ARBA00023163"/>
    </source>
</evidence>
<evidence type="ECO:0000256" key="2">
    <source>
        <dbReference type="ARBA" id="ARBA00023125"/>
    </source>
</evidence>
<dbReference type="Proteomes" id="UP000006049">
    <property type="component" value="Chromosome"/>
</dbReference>
<protein>
    <submittedName>
        <fullName evidence="7">DNA-binding domain-containing protein, AraC-type</fullName>
    </submittedName>
</protein>
<dbReference type="Pfam" id="PF13424">
    <property type="entry name" value="TPR_12"/>
    <property type="match status" value="1"/>
</dbReference>
<dbReference type="Gene3D" id="1.25.40.10">
    <property type="entry name" value="Tetratricopeptide repeat domain"/>
    <property type="match status" value="2"/>
</dbReference>
<dbReference type="SUPFAM" id="SSF46689">
    <property type="entry name" value="Homeodomain-like"/>
    <property type="match status" value="1"/>
</dbReference>
<dbReference type="InterPro" id="IPR019734">
    <property type="entry name" value="TPR_rpt"/>
</dbReference>
<dbReference type="AlphaFoldDB" id="I3YTD2"/>
<dbReference type="InterPro" id="IPR018060">
    <property type="entry name" value="HTH_AraC"/>
</dbReference>
<dbReference type="KEGG" id="asl:Aeqsu_0743"/>
<keyword evidence="2 7" id="KW-0238">DNA-binding</keyword>
<feature type="domain" description="HTH araC/xylS-type" evidence="6">
    <location>
        <begin position="384"/>
        <end position="492"/>
    </location>
</feature>
<dbReference type="PANTHER" id="PTHR43280:SF34">
    <property type="entry name" value="ARAC-FAMILY TRANSCRIPTIONAL REGULATOR"/>
    <property type="match status" value="1"/>
</dbReference>
<dbReference type="Pfam" id="PF12833">
    <property type="entry name" value="HTH_18"/>
    <property type="match status" value="1"/>
</dbReference>
<dbReference type="STRING" id="746697.Aeqsu_0743"/>
<keyword evidence="5" id="KW-0732">Signal</keyword>
<dbReference type="RefSeq" id="WP_014781508.1">
    <property type="nucleotide sequence ID" value="NC_018013.1"/>
</dbReference>
<accession>I3YTD2</accession>
<dbReference type="EMBL" id="CP003280">
    <property type="protein sequence ID" value="AFL80250.1"/>
    <property type="molecule type" value="Genomic_DNA"/>
</dbReference>
<evidence type="ECO:0000256" key="1">
    <source>
        <dbReference type="ARBA" id="ARBA00023015"/>
    </source>
</evidence>
<dbReference type="OrthoDB" id="5295174at2"/>
<keyword evidence="4" id="KW-0812">Transmembrane</keyword>
<dbReference type="SUPFAM" id="SSF48452">
    <property type="entry name" value="TPR-like"/>
    <property type="match status" value="2"/>
</dbReference>